<dbReference type="InterPro" id="IPR029063">
    <property type="entry name" value="SAM-dependent_MTases_sf"/>
</dbReference>
<dbReference type="CDD" id="cd02440">
    <property type="entry name" value="AdoMet_MTases"/>
    <property type="match status" value="1"/>
</dbReference>
<evidence type="ECO:0000259" key="1">
    <source>
        <dbReference type="Pfam" id="PF05050"/>
    </source>
</evidence>
<dbReference type="NCBIfam" id="TIGR01444">
    <property type="entry name" value="fkbM_fam"/>
    <property type="match status" value="1"/>
</dbReference>
<dbReference type="InterPro" id="IPR006342">
    <property type="entry name" value="FkbM_mtfrase"/>
</dbReference>
<gene>
    <name evidence="2" type="ORF">BamMEX5DRAFT_2996</name>
</gene>
<dbReference type="PATRIC" id="fig|396597.7.peg.5033"/>
<dbReference type="Gene3D" id="3.40.50.150">
    <property type="entry name" value="Vaccinia Virus protein VP39"/>
    <property type="match status" value="1"/>
</dbReference>
<dbReference type="PANTHER" id="PTHR34203">
    <property type="entry name" value="METHYLTRANSFERASE, FKBM FAMILY PROTEIN"/>
    <property type="match status" value="1"/>
</dbReference>
<evidence type="ECO:0000313" key="3">
    <source>
        <dbReference type="Proteomes" id="UP000004814"/>
    </source>
</evidence>
<dbReference type="Pfam" id="PF05050">
    <property type="entry name" value="Methyltransf_21"/>
    <property type="match status" value="1"/>
</dbReference>
<sequence>MSVNVESDDSYCELHVGDTYYRVLLPHAATDYIQGRINSERRPYELSMLEDMASRVHPGQLVLDVGANIGNHALYMAMVCGCEVIAFEPNAELCDALRRSIDANEAGERMTVRQCAVGAANGKGKFAEFHLDNIGAQSVKVGEGDIDIVALDALAFDAPVKLIKIDVEGMELDVLRGASKLLEKYRPLIYVECLDEGQFFDVAGHLAEFSYGYWETFNATPTHLFVPNEHATPQEHYSRLNGAVAHGIYRTGFQLQDIRQKLNEANKK</sequence>
<proteinExistence type="predicted"/>
<dbReference type="RefSeq" id="WP_006758888.1">
    <property type="nucleotide sequence ID" value="NZ_ABLK01000085.1"/>
</dbReference>
<evidence type="ECO:0000313" key="2">
    <source>
        <dbReference type="EMBL" id="EDT41220.1"/>
    </source>
</evidence>
<comment type="caution">
    <text evidence="2">The sequence shown here is derived from an EMBL/GenBank/DDBJ whole genome shotgun (WGS) entry which is preliminary data.</text>
</comment>
<organism evidence="2 3">
    <name type="scientific">Burkholderia ambifaria MEX-5</name>
    <dbReference type="NCBI Taxonomy" id="396597"/>
    <lineage>
        <taxon>Bacteria</taxon>
        <taxon>Pseudomonadati</taxon>
        <taxon>Pseudomonadota</taxon>
        <taxon>Betaproteobacteria</taxon>
        <taxon>Burkholderiales</taxon>
        <taxon>Burkholderiaceae</taxon>
        <taxon>Burkholderia</taxon>
        <taxon>Burkholderia cepacia complex</taxon>
    </lineage>
</organism>
<dbReference type="Proteomes" id="UP000004814">
    <property type="component" value="Unassembled WGS sequence"/>
</dbReference>
<keyword evidence="2" id="KW-0808">Transferase</keyword>
<reference evidence="2 3" key="1">
    <citation type="submission" date="2008-03" db="EMBL/GenBank/DDBJ databases">
        <title>Sequencing of the draft genome and assembly of Burkholderia ambifaria MEX-5.</title>
        <authorList>
            <consortium name="US DOE Joint Genome Institute (JGI-PGF)"/>
            <person name="Copeland A."/>
            <person name="Lucas S."/>
            <person name="Lapidus A."/>
            <person name="Glavina del Rio T."/>
            <person name="Dalin E."/>
            <person name="Tice H."/>
            <person name="Bruce D."/>
            <person name="Goodwin L."/>
            <person name="Pitluck S."/>
            <person name="Larimer F."/>
            <person name="Land M.L."/>
            <person name="Hauser L."/>
            <person name="Tiedje J."/>
            <person name="Richardson P."/>
        </authorList>
    </citation>
    <scope>NUCLEOTIDE SEQUENCE [LARGE SCALE GENOMIC DNA]</scope>
    <source>
        <strain evidence="2 3">MEX-5</strain>
    </source>
</reference>
<dbReference type="AlphaFoldDB" id="B1T5D0"/>
<feature type="domain" description="Methyltransferase FkbM" evidence="1">
    <location>
        <begin position="64"/>
        <end position="199"/>
    </location>
</feature>
<dbReference type="GO" id="GO:0032259">
    <property type="term" value="P:methylation"/>
    <property type="evidence" value="ECO:0007669"/>
    <property type="project" value="UniProtKB-KW"/>
</dbReference>
<keyword evidence="2" id="KW-0489">Methyltransferase</keyword>
<accession>B1T5D0</accession>
<protein>
    <submittedName>
        <fullName evidence="2">Methyltransferase FkbM family</fullName>
    </submittedName>
</protein>
<name>B1T5D0_9BURK</name>
<dbReference type="PANTHER" id="PTHR34203:SF15">
    <property type="entry name" value="SLL1173 PROTEIN"/>
    <property type="match status" value="1"/>
</dbReference>
<dbReference type="InterPro" id="IPR052514">
    <property type="entry name" value="SAM-dependent_MTase"/>
</dbReference>
<dbReference type="GO" id="GO:0008168">
    <property type="term" value="F:methyltransferase activity"/>
    <property type="evidence" value="ECO:0007669"/>
    <property type="project" value="UniProtKB-KW"/>
</dbReference>
<dbReference type="EMBL" id="ABLK01000085">
    <property type="protein sequence ID" value="EDT41220.1"/>
    <property type="molecule type" value="Genomic_DNA"/>
</dbReference>
<dbReference type="SUPFAM" id="SSF53335">
    <property type="entry name" value="S-adenosyl-L-methionine-dependent methyltransferases"/>
    <property type="match status" value="1"/>
</dbReference>